<organism evidence="1 2">
    <name type="scientific">Chryseobacterium potabilaquae</name>
    <dbReference type="NCBI Taxonomy" id="2675057"/>
    <lineage>
        <taxon>Bacteria</taxon>
        <taxon>Pseudomonadati</taxon>
        <taxon>Bacteroidota</taxon>
        <taxon>Flavobacteriia</taxon>
        <taxon>Flavobacteriales</taxon>
        <taxon>Weeksellaceae</taxon>
        <taxon>Chryseobacterium group</taxon>
        <taxon>Chryseobacterium</taxon>
    </lineage>
</organism>
<name>A0A6N4X6T8_9FLAO</name>
<dbReference type="RefSeq" id="WP_162033455.1">
    <property type="nucleotide sequence ID" value="NZ_CACVBR010000029.1"/>
</dbReference>
<evidence type="ECO:0000313" key="1">
    <source>
        <dbReference type="EMBL" id="CAA7196674.1"/>
    </source>
</evidence>
<accession>A0A6N4X6T8</accession>
<dbReference type="Gene3D" id="3.90.840.10">
    <property type="entry name" value="Thiol-activated cytolysin superfamily/Thiol-activated cytolysin, alpha-beta domain"/>
    <property type="match status" value="1"/>
</dbReference>
<dbReference type="InterPro" id="IPR001869">
    <property type="entry name" value="Thiol_cytolysin"/>
</dbReference>
<reference evidence="1 2" key="1">
    <citation type="submission" date="2020-01" db="EMBL/GenBank/DDBJ databases">
        <authorList>
            <person name="Rodrigo-Torres L."/>
            <person name="Arahal R. D."/>
            <person name="Lucena T."/>
        </authorList>
    </citation>
    <scope>NUCLEOTIDE SEQUENCE [LARGE SCALE GENOMIC DNA]</scope>
    <source>
        <strain evidence="1 2">CECT 9293</strain>
    </source>
</reference>
<dbReference type="InterPro" id="IPR036363">
    <property type="entry name" value="Thiol_cytolysin_ab_sf"/>
</dbReference>
<dbReference type="Pfam" id="PF01289">
    <property type="entry name" value="Thiol_cytolysin"/>
    <property type="match status" value="1"/>
</dbReference>
<dbReference type="AlphaFoldDB" id="A0A6N4X6T8"/>
<dbReference type="GO" id="GO:0015485">
    <property type="term" value="F:cholesterol binding"/>
    <property type="evidence" value="ECO:0007669"/>
    <property type="project" value="InterPro"/>
</dbReference>
<dbReference type="EMBL" id="CACVBR010000029">
    <property type="protein sequence ID" value="CAA7196674.1"/>
    <property type="molecule type" value="Genomic_DNA"/>
</dbReference>
<evidence type="ECO:0000313" key="2">
    <source>
        <dbReference type="Proteomes" id="UP000445144"/>
    </source>
</evidence>
<dbReference type="InterPro" id="IPR036359">
    <property type="entry name" value="Thiol_cytolysin_sf"/>
</dbReference>
<sequence length="531" mass="59565">MKLKCLLVAAFTSLLCSCNDDYIVENTKNSNSRQKHNNIVKFEKNELIRGPKENIYLNTFGRRSKRGSNSCQEVRESLKKFFKSFSTLQPSNEVWPGSIVYKKSIMEGDLKPIIVSSQKRNKIEVKLNGLLVPTSTTQKSYRIVNNPRSTTVQEAIGDILADYFASGTSFPANYTVEIQRVSSTRSLEAGLDIGYTGATGIGAGAAFNLSFDINKTYYAVTLKQEFFTAQVSPLNLQGEEGWYTQDVSASTIQNSAYITAVSYGRVYTLLYESNEEGKKVEEALKFAYQTPLSNITASQKMAYASTLKNSNIKIKQSGGDAKLGIDVASDPEKIHAFLEKGADVSRNNMPAIIEYKANDTQTHESITYTIDTDVKYKECNDNEYSLVLKNVDYSVLPIIFRTEDNPNHSTYYLASGELIKLSYNSNLMQFTYKGSPIKEMDLNGGDAADDIIFEEKDHTYHNKYPYIAYRSQRIGYGVRTKLFDNYKDIQSTIAKSAEDKDGINGGVKAQLVGKKDLTKNELIIEIRQNQY</sequence>
<protein>
    <recommendedName>
        <fullName evidence="3">Thiol-activated cytolysin</fullName>
    </recommendedName>
</protein>
<gene>
    <name evidence="1" type="ORF">CHRY9293_02750</name>
</gene>
<dbReference type="Proteomes" id="UP000445144">
    <property type="component" value="Unassembled WGS sequence"/>
</dbReference>
<dbReference type="SUPFAM" id="SSF56978">
    <property type="entry name" value="Perfringolysin"/>
    <property type="match status" value="1"/>
</dbReference>
<evidence type="ECO:0008006" key="3">
    <source>
        <dbReference type="Google" id="ProtNLM"/>
    </source>
</evidence>
<dbReference type="PROSITE" id="PS51257">
    <property type="entry name" value="PROKAR_LIPOPROTEIN"/>
    <property type="match status" value="1"/>
</dbReference>
<dbReference type="Gene3D" id="3.40.30.40">
    <property type="entry name" value="Perfringolysin"/>
    <property type="match status" value="1"/>
</dbReference>
<keyword evidence="2" id="KW-1185">Reference proteome</keyword>
<proteinExistence type="predicted"/>